<dbReference type="GO" id="GO:0052621">
    <property type="term" value="F:diguanylate cyclase activity"/>
    <property type="evidence" value="ECO:0007669"/>
    <property type="project" value="TreeGrafter"/>
</dbReference>
<feature type="transmembrane region" description="Helical" evidence="2">
    <location>
        <begin position="27"/>
        <end position="46"/>
    </location>
</feature>
<dbReference type="InterPro" id="IPR000160">
    <property type="entry name" value="GGDEF_dom"/>
</dbReference>
<dbReference type="Gene3D" id="3.30.450.40">
    <property type="match status" value="1"/>
</dbReference>
<dbReference type="NCBIfam" id="TIGR00254">
    <property type="entry name" value="GGDEF"/>
    <property type="match status" value="1"/>
</dbReference>
<dbReference type="SMART" id="SM00267">
    <property type="entry name" value="GGDEF"/>
    <property type="match status" value="1"/>
</dbReference>
<comment type="caution">
    <text evidence="4">The sequence shown here is derived from an EMBL/GenBank/DDBJ whole genome shotgun (WGS) entry which is preliminary data.</text>
</comment>
<proteinExistence type="predicted"/>
<dbReference type="AlphaFoldDB" id="A0A9X3N7D1"/>
<dbReference type="PANTHER" id="PTHR45138:SF9">
    <property type="entry name" value="DIGUANYLATE CYCLASE DGCM-RELATED"/>
    <property type="match status" value="1"/>
</dbReference>
<feature type="transmembrane region" description="Helical" evidence="2">
    <location>
        <begin position="123"/>
        <end position="143"/>
    </location>
</feature>
<feature type="transmembrane region" description="Helical" evidence="2">
    <location>
        <begin position="52"/>
        <end position="69"/>
    </location>
</feature>
<organism evidence="4 5">
    <name type="scientific">Solirubrobacter phytolaccae</name>
    <dbReference type="NCBI Taxonomy" id="1404360"/>
    <lineage>
        <taxon>Bacteria</taxon>
        <taxon>Bacillati</taxon>
        <taxon>Actinomycetota</taxon>
        <taxon>Thermoleophilia</taxon>
        <taxon>Solirubrobacterales</taxon>
        <taxon>Solirubrobacteraceae</taxon>
        <taxon>Solirubrobacter</taxon>
    </lineage>
</organism>
<dbReference type="InterPro" id="IPR043128">
    <property type="entry name" value="Rev_trsase/Diguanyl_cyclase"/>
</dbReference>
<dbReference type="PROSITE" id="PS50887">
    <property type="entry name" value="GGDEF"/>
    <property type="match status" value="1"/>
</dbReference>
<keyword evidence="5" id="KW-1185">Reference proteome</keyword>
<feature type="transmembrane region" description="Helical" evidence="2">
    <location>
        <begin position="180"/>
        <end position="205"/>
    </location>
</feature>
<dbReference type="Pfam" id="PF00990">
    <property type="entry name" value="GGDEF"/>
    <property type="match status" value="1"/>
</dbReference>
<accession>A0A9X3N7D1</accession>
<evidence type="ECO:0000313" key="5">
    <source>
        <dbReference type="Proteomes" id="UP001147653"/>
    </source>
</evidence>
<dbReference type="InterPro" id="IPR050469">
    <property type="entry name" value="Diguanylate_Cyclase"/>
</dbReference>
<dbReference type="Proteomes" id="UP001147653">
    <property type="component" value="Unassembled WGS sequence"/>
</dbReference>
<keyword evidence="2" id="KW-0812">Transmembrane</keyword>
<protein>
    <submittedName>
        <fullName evidence="4">GGDEF domain-containing protein</fullName>
    </submittedName>
</protein>
<dbReference type="CDD" id="cd01949">
    <property type="entry name" value="GGDEF"/>
    <property type="match status" value="1"/>
</dbReference>
<dbReference type="PANTHER" id="PTHR45138">
    <property type="entry name" value="REGULATORY COMPONENTS OF SENSORY TRANSDUCTION SYSTEM"/>
    <property type="match status" value="1"/>
</dbReference>
<feature type="domain" description="GGDEF" evidence="3">
    <location>
        <begin position="421"/>
        <end position="554"/>
    </location>
</feature>
<gene>
    <name evidence="4" type="ORF">OJ997_12340</name>
</gene>
<dbReference type="GO" id="GO:0043709">
    <property type="term" value="P:cell adhesion involved in single-species biofilm formation"/>
    <property type="evidence" value="ECO:0007669"/>
    <property type="project" value="TreeGrafter"/>
</dbReference>
<keyword evidence="1" id="KW-0175">Coiled coil</keyword>
<dbReference type="RefSeq" id="WP_270025398.1">
    <property type="nucleotide sequence ID" value="NZ_JAPDDP010000018.1"/>
</dbReference>
<dbReference type="InterPro" id="IPR029016">
    <property type="entry name" value="GAF-like_dom_sf"/>
</dbReference>
<feature type="coiled-coil region" evidence="1">
    <location>
        <begin position="227"/>
        <end position="254"/>
    </location>
</feature>
<sequence>MQHEVESLLARERPDRARALAQRERRIELALTALVIAGAGGCIAAFGGPAPSLPALAIGILVVAVTSTVRLHAGGGSATGATLGVIPLLWLIPLPWVPAAVAAAFCLAATPAALAVRHPGWRVLTAGGDAAYVFAPVLVLLVLDGPTPVLIVHALAAQFAADAALSIGREWLGRGIRPELQLHVMAVVFGVDAALAPVGVAIGVAAADQPAIALVLVPLCGLLVVMARERNARLADAADEVAALESERERVDLALHRAGRTLGAGLEGLDVLELAVGTAVDALAADAGRARLAGEHDATVFGALPGQACAAHTSALLAAERGALSGRPEVVVEDSGWHAVAVPVQPVGAISVGRADRAFTPRERRLLAYLAAQAQVALERGELAERVVARQRLDPLVGLPDRRTLRDELHLAVERADRTESRLSALMLDVDGLRDVNEALGEDAGDDALRAIAGFVAERARLTDVAARYEEDTLVLILPGTSLEGAHMVAEDLRTGIGRLDVPAGTGAVRLTVSIGIAERTASTCSAEALLDAARCALVAAKDGGRNRTAPDPTKV</sequence>
<dbReference type="SUPFAM" id="SSF55073">
    <property type="entry name" value="Nucleotide cyclase"/>
    <property type="match status" value="1"/>
</dbReference>
<evidence type="ECO:0000259" key="3">
    <source>
        <dbReference type="PROSITE" id="PS50887"/>
    </source>
</evidence>
<dbReference type="GO" id="GO:1902201">
    <property type="term" value="P:negative regulation of bacterial-type flagellum-dependent cell motility"/>
    <property type="evidence" value="ECO:0007669"/>
    <property type="project" value="TreeGrafter"/>
</dbReference>
<name>A0A9X3N7D1_9ACTN</name>
<reference evidence="4" key="1">
    <citation type="submission" date="2022-10" db="EMBL/GenBank/DDBJ databases">
        <title>The WGS of Solirubrobacter phytolaccae KCTC 29190.</title>
        <authorList>
            <person name="Jiang Z."/>
        </authorList>
    </citation>
    <scope>NUCLEOTIDE SEQUENCE</scope>
    <source>
        <strain evidence="4">KCTC 29190</strain>
    </source>
</reference>
<feature type="transmembrane region" description="Helical" evidence="2">
    <location>
        <begin position="99"/>
        <end position="116"/>
    </location>
</feature>
<keyword evidence="2" id="KW-0472">Membrane</keyword>
<evidence type="ECO:0000256" key="1">
    <source>
        <dbReference type="SAM" id="Coils"/>
    </source>
</evidence>
<dbReference type="Gene3D" id="3.30.70.270">
    <property type="match status" value="1"/>
</dbReference>
<dbReference type="GO" id="GO:0005886">
    <property type="term" value="C:plasma membrane"/>
    <property type="evidence" value="ECO:0007669"/>
    <property type="project" value="TreeGrafter"/>
</dbReference>
<dbReference type="SUPFAM" id="SSF55781">
    <property type="entry name" value="GAF domain-like"/>
    <property type="match status" value="1"/>
</dbReference>
<feature type="transmembrane region" description="Helical" evidence="2">
    <location>
        <begin position="211"/>
        <end position="227"/>
    </location>
</feature>
<evidence type="ECO:0000313" key="4">
    <source>
        <dbReference type="EMBL" id="MDA0181088.1"/>
    </source>
</evidence>
<evidence type="ECO:0000256" key="2">
    <source>
        <dbReference type="SAM" id="Phobius"/>
    </source>
</evidence>
<keyword evidence="2" id="KW-1133">Transmembrane helix</keyword>
<dbReference type="EMBL" id="JAPDDP010000018">
    <property type="protein sequence ID" value="MDA0181088.1"/>
    <property type="molecule type" value="Genomic_DNA"/>
</dbReference>
<dbReference type="InterPro" id="IPR029787">
    <property type="entry name" value="Nucleotide_cyclase"/>
</dbReference>